<gene>
    <name evidence="1" type="ORF">B0537_11880</name>
</gene>
<dbReference type="AlphaFoldDB" id="A0A1S6IY57"/>
<dbReference type="KEGG" id="dfg:B0537_11880"/>
<reference evidence="1 2" key="1">
    <citation type="journal article" date="2016" name="Int. J. Syst. Evol. Microbiol.">
        <title>Desulfotomaculum ferrireducens sp. nov., a moderately thermophilic sulfate-reducing and dissimilatory Fe(III)-reducing bacterium isolated from compost.</title>
        <authorList>
            <person name="Yang G."/>
            <person name="Guo J."/>
            <person name="Zhuang L."/>
            <person name="Yuan Y."/>
            <person name="Zhou S."/>
        </authorList>
    </citation>
    <scope>NUCLEOTIDE SEQUENCE [LARGE SCALE GENOMIC DNA]</scope>
    <source>
        <strain evidence="1 2">GSS09</strain>
    </source>
</reference>
<keyword evidence="2" id="KW-1185">Reference proteome</keyword>
<protein>
    <recommendedName>
        <fullName evidence="3">Helix-turn-helix domain-containing protein</fullName>
    </recommendedName>
</protein>
<evidence type="ECO:0008006" key="3">
    <source>
        <dbReference type="Google" id="ProtNLM"/>
    </source>
</evidence>
<dbReference type="RefSeq" id="WP_077714761.1">
    <property type="nucleotide sequence ID" value="NZ_CP019698.1"/>
</dbReference>
<dbReference type="EMBL" id="CP019698">
    <property type="protein sequence ID" value="AQS59714.1"/>
    <property type="molecule type" value="Genomic_DNA"/>
</dbReference>
<dbReference type="Proteomes" id="UP000189464">
    <property type="component" value="Chromosome"/>
</dbReference>
<evidence type="ECO:0000313" key="2">
    <source>
        <dbReference type="Proteomes" id="UP000189464"/>
    </source>
</evidence>
<evidence type="ECO:0000313" key="1">
    <source>
        <dbReference type="EMBL" id="AQS59714.1"/>
    </source>
</evidence>
<dbReference type="OrthoDB" id="1655135at2"/>
<accession>A0A1S6IY57</accession>
<organism evidence="1 2">
    <name type="scientific">Desulforamulus ferrireducens</name>
    <dbReference type="NCBI Taxonomy" id="1833852"/>
    <lineage>
        <taxon>Bacteria</taxon>
        <taxon>Bacillati</taxon>
        <taxon>Bacillota</taxon>
        <taxon>Clostridia</taxon>
        <taxon>Eubacteriales</taxon>
        <taxon>Peptococcaceae</taxon>
        <taxon>Desulforamulus</taxon>
    </lineage>
</organism>
<name>A0A1S6IY57_9FIRM</name>
<proteinExistence type="predicted"/>
<sequence length="81" mass="9791">MKKGKTYYKELFKDYPDVVTLKEFRQMLGGIADSTARKLVRENRVKHFYIRDTYMIPKKCVIDYVTSEHYAEYKQFLKVQV</sequence>